<dbReference type="Gene3D" id="3.30.420.40">
    <property type="match status" value="2"/>
</dbReference>
<proteinExistence type="predicted"/>
<evidence type="ECO:0000256" key="4">
    <source>
        <dbReference type="SAM" id="MobiDB-lite"/>
    </source>
</evidence>
<protein>
    <submittedName>
        <fullName evidence="5">Molecular chaperone DnaK (HSP70)</fullName>
    </submittedName>
</protein>
<dbReference type="InterPro" id="IPR043129">
    <property type="entry name" value="ATPase_NBD"/>
</dbReference>
<dbReference type="Proteomes" id="UP001268819">
    <property type="component" value="Unassembled WGS sequence"/>
</dbReference>
<comment type="caution">
    <text evidence="5">The sequence shown here is derived from an EMBL/GenBank/DDBJ whole genome shotgun (WGS) entry which is preliminary data.</text>
</comment>
<gene>
    <name evidence="5" type="ORF">J2S66_006331</name>
</gene>
<feature type="region of interest" description="Disordered" evidence="4">
    <location>
        <begin position="389"/>
        <end position="411"/>
    </location>
</feature>
<dbReference type="Gene3D" id="3.90.640.10">
    <property type="entry name" value="Actin, Chain A, domain 4"/>
    <property type="match status" value="1"/>
</dbReference>
<dbReference type="PRINTS" id="PR00301">
    <property type="entry name" value="HEATSHOCK70"/>
</dbReference>
<keyword evidence="1" id="KW-0547">Nucleotide-binding</keyword>
<evidence type="ECO:0000256" key="3">
    <source>
        <dbReference type="ARBA" id="ARBA00023186"/>
    </source>
</evidence>
<reference evidence="5 6" key="1">
    <citation type="submission" date="2023-07" db="EMBL/GenBank/DDBJ databases">
        <title>Sequencing the genomes of 1000 actinobacteria strains.</title>
        <authorList>
            <person name="Klenk H.-P."/>
        </authorList>
    </citation>
    <scope>NUCLEOTIDE SEQUENCE [LARGE SCALE GENOMIC DNA]</scope>
    <source>
        <strain evidence="5 6">DSM 43749</strain>
    </source>
</reference>
<accession>A0ABU1Q4Y7</accession>
<keyword evidence="2" id="KW-0067">ATP-binding</keyword>
<evidence type="ECO:0000313" key="6">
    <source>
        <dbReference type="Proteomes" id="UP001268819"/>
    </source>
</evidence>
<dbReference type="InterPro" id="IPR013126">
    <property type="entry name" value="Hsp_70_fam"/>
</dbReference>
<name>A0ABU1Q4Y7_9PSEU</name>
<evidence type="ECO:0000313" key="5">
    <source>
        <dbReference type="EMBL" id="MDR6597947.1"/>
    </source>
</evidence>
<evidence type="ECO:0000256" key="2">
    <source>
        <dbReference type="ARBA" id="ARBA00022840"/>
    </source>
</evidence>
<keyword evidence="6" id="KW-1185">Reference proteome</keyword>
<dbReference type="SUPFAM" id="SSF53067">
    <property type="entry name" value="Actin-like ATPase domain"/>
    <property type="match status" value="2"/>
</dbReference>
<dbReference type="Pfam" id="PF00012">
    <property type="entry name" value="HSP70"/>
    <property type="match status" value="1"/>
</dbReference>
<keyword evidence="3" id="KW-0143">Chaperone</keyword>
<organism evidence="5 6">
    <name type="scientific">Saccharothrix longispora</name>
    <dbReference type="NCBI Taxonomy" id="33920"/>
    <lineage>
        <taxon>Bacteria</taxon>
        <taxon>Bacillati</taxon>
        <taxon>Actinomycetota</taxon>
        <taxon>Actinomycetes</taxon>
        <taxon>Pseudonocardiales</taxon>
        <taxon>Pseudonocardiaceae</taxon>
        <taxon>Saccharothrix</taxon>
    </lineage>
</organism>
<dbReference type="EMBL" id="JAVDSG010000001">
    <property type="protein sequence ID" value="MDR6597947.1"/>
    <property type="molecule type" value="Genomic_DNA"/>
</dbReference>
<sequence length="439" mass="45213">MTKGGSALPYVLGVDVGTTRTAAAVCRLGGAGRAEPEPVGLGGPGGGVASVLQLTPDGAFAVGEPGDPRCTATGFVRRVGDAVPVFLDGEPCTPEELTALLVRWVVDQVARREGEPPAHVALAHPVGWGVHARGLAHQALRAAGVDASLVPEPVAAAHNHAFGRPRPGGPDAFPLSASPLGVFGLGSHGSCAAVVGRDFELVAAVDGVEQDAGAAFDDAVAAHVRASLGRELDELDADDPRTRGLFARLRRDCEAAKRLLSGTVETSIPVHLPSGRVDVPLTRARFEELIRPPVEHAAAAFARLVANAGGVGTTVLVGGSARIPLVAAAVPGRVVLEAAPETSVVKGAALAARRFVVGPEDEPEPIETSVMVRDDDPLLRFPVGGLDASDAEIAAPPPPRPPVDITPLDLPERRTVKRVVRALAATGGRRRARDHEDGR</sequence>
<evidence type="ECO:0000256" key="1">
    <source>
        <dbReference type="ARBA" id="ARBA00022741"/>
    </source>
</evidence>
<feature type="compositionally biased region" description="Pro residues" evidence="4">
    <location>
        <begin position="395"/>
        <end position="404"/>
    </location>
</feature>
<dbReference type="RefSeq" id="WP_310311771.1">
    <property type="nucleotide sequence ID" value="NZ_BAAAXB010000001.1"/>
</dbReference>
<dbReference type="PANTHER" id="PTHR19375">
    <property type="entry name" value="HEAT SHOCK PROTEIN 70KDA"/>
    <property type="match status" value="1"/>
</dbReference>